<comment type="subcellular location">
    <subcellularLocation>
        <location evidence="1">Nucleus</location>
    </subcellularLocation>
</comment>
<dbReference type="Proteomes" id="UP000677054">
    <property type="component" value="Unassembled WGS sequence"/>
</dbReference>
<evidence type="ECO:0000256" key="2">
    <source>
        <dbReference type="ARBA" id="ARBA00023242"/>
    </source>
</evidence>
<dbReference type="GO" id="GO:0000445">
    <property type="term" value="C:THO complex part of transcription export complex"/>
    <property type="evidence" value="ECO:0007669"/>
    <property type="project" value="InterPro"/>
</dbReference>
<dbReference type="Pfam" id="PF05615">
    <property type="entry name" value="THOC7"/>
    <property type="match status" value="1"/>
</dbReference>
<protein>
    <recommendedName>
        <fullName evidence="7">THO complex subunit 7</fullName>
    </recommendedName>
</protein>
<feature type="coiled-coil region" evidence="3">
    <location>
        <begin position="54"/>
        <end position="135"/>
    </location>
</feature>
<reference evidence="5" key="1">
    <citation type="submission" date="2020-11" db="EMBL/GenBank/DDBJ databases">
        <authorList>
            <person name="Tran Van P."/>
        </authorList>
    </citation>
    <scope>NUCLEOTIDE SEQUENCE</scope>
</reference>
<keyword evidence="2" id="KW-0539">Nucleus</keyword>
<dbReference type="OrthoDB" id="205166at2759"/>
<keyword evidence="6" id="KW-1185">Reference proteome</keyword>
<dbReference type="GO" id="GO:0006397">
    <property type="term" value="P:mRNA processing"/>
    <property type="evidence" value="ECO:0007669"/>
    <property type="project" value="InterPro"/>
</dbReference>
<proteinExistence type="predicted"/>
<gene>
    <name evidence="5" type="ORF">DSTB1V02_LOCUS1917</name>
</gene>
<evidence type="ECO:0000256" key="1">
    <source>
        <dbReference type="ARBA" id="ARBA00004123"/>
    </source>
</evidence>
<feature type="region of interest" description="Disordered" evidence="4">
    <location>
        <begin position="154"/>
        <end position="176"/>
    </location>
</feature>
<dbReference type="EMBL" id="LR899714">
    <property type="protein sequence ID" value="CAD7241941.1"/>
    <property type="molecule type" value="Genomic_DNA"/>
</dbReference>
<evidence type="ECO:0000256" key="4">
    <source>
        <dbReference type="SAM" id="MobiDB-lite"/>
    </source>
</evidence>
<dbReference type="EMBL" id="CAJPEV010000197">
    <property type="protein sequence ID" value="CAG0882191.1"/>
    <property type="molecule type" value="Genomic_DNA"/>
</dbReference>
<dbReference type="Gene3D" id="1.10.287.1490">
    <property type="match status" value="1"/>
</dbReference>
<evidence type="ECO:0008006" key="7">
    <source>
        <dbReference type="Google" id="ProtNLM"/>
    </source>
</evidence>
<dbReference type="InterPro" id="IPR008501">
    <property type="entry name" value="THOC7/Mft1"/>
</dbReference>
<sequence>MKSRNFTFDINARQSEVGYESLVNQVVGCQFSIDKSQAMVDMNSLELDKYHLLSERIQSEIATTQEEIEKVKASLITAQQVRKNKMEYDALAKVISQEKDRKETQQELKCLQKELSSLQNMREKLEIKVEQRKKEFLGLISGIGRMKELLEREEYETIASPPTSEPDPDVQVMEQN</sequence>
<evidence type="ECO:0000313" key="6">
    <source>
        <dbReference type="Proteomes" id="UP000677054"/>
    </source>
</evidence>
<dbReference type="AlphaFoldDB" id="A0A7R8X1D5"/>
<evidence type="ECO:0000313" key="5">
    <source>
        <dbReference type="EMBL" id="CAD7241941.1"/>
    </source>
</evidence>
<keyword evidence="3" id="KW-0175">Coiled coil</keyword>
<organism evidence="5">
    <name type="scientific">Darwinula stevensoni</name>
    <dbReference type="NCBI Taxonomy" id="69355"/>
    <lineage>
        <taxon>Eukaryota</taxon>
        <taxon>Metazoa</taxon>
        <taxon>Ecdysozoa</taxon>
        <taxon>Arthropoda</taxon>
        <taxon>Crustacea</taxon>
        <taxon>Oligostraca</taxon>
        <taxon>Ostracoda</taxon>
        <taxon>Podocopa</taxon>
        <taxon>Podocopida</taxon>
        <taxon>Darwinulocopina</taxon>
        <taxon>Darwinuloidea</taxon>
        <taxon>Darwinulidae</taxon>
        <taxon>Darwinula</taxon>
    </lineage>
</organism>
<accession>A0A7R8X1D5</accession>
<name>A0A7R8X1D5_9CRUS</name>
<evidence type="ECO:0000256" key="3">
    <source>
        <dbReference type="SAM" id="Coils"/>
    </source>
</evidence>